<keyword evidence="10" id="KW-1185">Reference proteome</keyword>
<dbReference type="InterPro" id="IPR017853">
    <property type="entry name" value="GH"/>
</dbReference>
<accession>A0ABM1S4R2</accession>
<keyword evidence="2" id="KW-0147">Chitin-binding</keyword>
<dbReference type="RefSeq" id="XP_022238617.1">
    <property type="nucleotide sequence ID" value="XM_022382909.1"/>
</dbReference>
<dbReference type="Gene3D" id="3.20.20.80">
    <property type="entry name" value="Glycosidases"/>
    <property type="match status" value="1"/>
</dbReference>
<reference evidence="11" key="1">
    <citation type="submission" date="2025-08" db="UniProtKB">
        <authorList>
            <consortium name="RefSeq"/>
        </authorList>
    </citation>
    <scope>IDENTIFICATION</scope>
    <source>
        <tissue evidence="11">Muscle</tissue>
    </source>
</reference>
<protein>
    <submittedName>
        <fullName evidence="11">Endochitinase-like</fullName>
    </submittedName>
</protein>
<evidence type="ECO:0000256" key="2">
    <source>
        <dbReference type="ARBA" id="ARBA00022669"/>
    </source>
</evidence>
<dbReference type="InterPro" id="IPR029070">
    <property type="entry name" value="Chitinase_insertion_sf"/>
</dbReference>
<evidence type="ECO:0000313" key="10">
    <source>
        <dbReference type="Proteomes" id="UP000694941"/>
    </source>
</evidence>
<evidence type="ECO:0000256" key="6">
    <source>
        <dbReference type="RuleBase" id="RU000489"/>
    </source>
</evidence>
<keyword evidence="5 6" id="KW-0326">Glycosidase</keyword>
<dbReference type="SMART" id="SM00636">
    <property type="entry name" value="Glyco_18"/>
    <property type="match status" value="1"/>
</dbReference>
<evidence type="ECO:0000256" key="4">
    <source>
        <dbReference type="ARBA" id="ARBA00023157"/>
    </source>
</evidence>
<dbReference type="InterPro" id="IPR002557">
    <property type="entry name" value="Chitin-bd_dom"/>
</dbReference>
<evidence type="ECO:0000259" key="9">
    <source>
        <dbReference type="PROSITE" id="PS51910"/>
    </source>
</evidence>
<name>A0ABM1S4R2_LIMPO</name>
<proteinExistence type="inferred from homology"/>
<dbReference type="InterPro" id="IPR001223">
    <property type="entry name" value="Glyco_hydro18_cat"/>
</dbReference>
<evidence type="ECO:0000256" key="5">
    <source>
        <dbReference type="ARBA" id="ARBA00023295"/>
    </source>
</evidence>
<comment type="similarity">
    <text evidence="1">Belongs to the glycosyl hydrolase 18 family. Chitinase class II subfamily.</text>
</comment>
<dbReference type="SUPFAM" id="SSF51445">
    <property type="entry name" value="(Trans)glycosidases"/>
    <property type="match status" value="1"/>
</dbReference>
<feature type="compositionally biased region" description="Low complexity" evidence="7">
    <location>
        <begin position="355"/>
        <end position="401"/>
    </location>
</feature>
<dbReference type="PANTHER" id="PTHR11177:SF144">
    <property type="entry name" value="CHITINASE 5"/>
    <property type="match status" value="1"/>
</dbReference>
<keyword evidence="4" id="KW-1015">Disulfide bond</keyword>
<gene>
    <name evidence="11" type="primary">LOC106457097</name>
</gene>
<dbReference type="PANTHER" id="PTHR11177">
    <property type="entry name" value="CHITINASE"/>
    <property type="match status" value="1"/>
</dbReference>
<dbReference type="InterPro" id="IPR001579">
    <property type="entry name" value="Glyco_hydro_18_chit_AS"/>
</dbReference>
<dbReference type="InterPro" id="IPR050314">
    <property type="entry name" value="Glycosyl_Hydrlase_18"/>
</dbReference>
<feature type="domain" description="GH18" evidence="9">
    <location>
        <begin position="1"/>
        <end position="354"/>
    </location>
</feature>
<dbReference type="PROSITE" id="PS50940">
    <property type="entry name" value="CHIT_BIND_II"/>
    <property type="match status" value="1"/>
</dbReference>
<dbReference type="SMART" id="SM00494">
    <property type="entry name" value="ChtBD2"/>
    <property type="match status" value="1"/>
</dbReference>
<dbReference type="SUPFAM" id="SSF54556">
    <property type="entry name" value="Chitinase insertion domain"/>
    <property type="match status" value="1"/>
</dbReference>
<feature type="domain" description="Chitin-binding type-2" evidence="8">
    <location>
        <begin position="419"/>
        <end position="478"/>
    </location>
</feature>
<evidence type="ECO:0000313" key="11">
    <source>
        <dbReference type="RefSeq" id="XP_022238617.1"/>
    </source>
</evidence>
<dbReference type="PROSITE" id="PS51910">
    <property type="entry name" value="GH18_2"/>
    <property type="match status" value="1"/>
</dbReference>
<dbReference type="SUPFAM" id="SSF57625">
    <property type="entry name" value="Invertebrate chitin-binding proteins"/>
    <property type="match status" value="1"/>
</dbReference>
<feature type="region of interest" description="Disordered" evidence="7">
    <location>
        <begin position="355"/>
        <end position="418"/>
    </location>
</feature>
<dbReference type="Pfam" id="PF00704">
    <property type="entry name" value="Glyco_hydro_18"/>
    <property type="match status" value="1"/>
</dbReference>
<dbReference type="Gene3D" id="3.10.50.10">
    <property type="match status" value="1"/>
</dbReference>
<keyword evidence="3 6" id="KW-0378">Hydrolase</keyword>
<evidence type="ECO:0000256" key="3">
    <source>
        <dbReference type="ARBA" id="ARBA00022801"/>
    </source>
</evidence>
<evidence type="ECO:0000256" key="7">
    <source>
        <dbReference type="SAM" id="MobiDB-lite"/>
    </source>
</evidence>
<dbReference type="Pfam" id="PF01607">
    <property type="entry name" value="CBM_14"/>
    <property type="match status" value="1"/>
</dbReference>
<evidence type="ECO:0000256" key="1">
    <source>
        <dbReference type="ARBA" id="ARBA00009121"/>
    </source>
</evidence>
<organism evidence="10 11">
    <name type="scientific">Limulus polyphemus</name>
    <name type="common">Atlantic horseshoe crab</name>
    <dbReference type="NCBI Taxonomy" id="6850"/>
    <lineage>
        <taxon>Eukaryota</taxon>
        <taxon>Metazoa</taxon>
        <taxon>Ecdysozoa</taxon>
        <taxon>Arthropoda</taxon>
        <taxon>Chelicerata</taxon>
        <taxon>Merostomata</taxon>
        <taxon>Xiphosura</taxon>
        <taxon>Limulidae</taxon>
        <taxon>Limulus</taxon>
    </lineage>
</organism>
<dbReference type="Gene3D" id="2.170.140.10">
    <property type="entry name" value="Chitin binding domain"/>
    <property type="match status" value="1"/>
</dbReference>
<dbReference type="GeneID" id="106457097"/>
<dbReference type="InterPro" id="IPR011583">
    <property type="entry name" value="Chitinase_II/V-like_cat"/>
</dbReference>
<dbReference type="Proteomes" id="UP000694941">
    <property type="component" value="Unplaced"/>
</dbReference>
<dbReference type="PROSITE" id="PS01095">
    <property type="entry name" value="GH18_1"/>
    <property type="match status" value="1"/>
</dbReference>
<dbReference type="InterPro" id="IPR036508">
    <property type="entry name" value="Chitin-bd_dom_sf"/>
</dbReference>
<evidence type="ECO:0000259" key="8">
    <source>
        <dbReference type="PROSITE" id="PS50940"/>
    </source>
</evidence>
<sequence>MSYDIEDIPGHLCTDVIYSFVGLSNTTWELMSIDPEYDIEKGGYSRFTGLRVKYPNLRLLLAVGGWAEGGNKYSDMVANKERRDVFVKSVVDWVLKFGFDGFDLDWEYPGAFDRGGKYTDKERFLDLVKELRQAFEPHKLLLTAAVPVAKFRLQEGYEVAELGKLLDWINVMTYDLRGNWAGFADVHSPLFKRSFDQWAYETLNVHDGLNLWVELGAPKHKLIVGVPFYGRTYTLGSKDNTKLRAPVKKWEGGGIPGPYTNASGFLAYYEICEHIQNKEWTKEFDDIGKCPYAYYDDQWIGYEDEESIGIKMDYIKEQGYGGAMIWAIDMDDFNGACGEKHGLLKVMNNRISSTTTTTSTITTTTTPSTTSSTQSSSTTSFTQSSTTSTQSSTITPPSSTSRITRGPQATGRPTAAPGTVNCDGQTNYFKHESDCTKYYWCVLMIPYEMQCESGTIFSPRRNLCLSADEIYDRPECKSFY</sequence>